<protein>
    <submittedName>
        <fullName evidence="2">Replication-relaxation family protein</fullName>
    </submittedName>
</protein>
<comment type="caution">
    <text evidence="2">The sequence shown here is derived from an EMBL/GenBank/DDBJ whole genome shotgun (WGS) entry which is preliminary data.</text>
</comment>
<dbReference type="RefSeq" id="WP_212007061.1">
    <property type="nucleotide sequence ID" value="NZ_JAAFYZ010000002.1"/>
</dbReference>
<gene>
    <name evidence="2" type="ORF">KGQ19_00790</name>
</gene>
<proteinExistence type="predicted"/>
<dbReference type="Proteomes" id="UP000730482">
    <property type="component" value="Unassembled WGS sequence"/>
</dbReference>
<organism evidence="2 3">
    <name type="scientific">Catenulispora pinistramenti</name>
    <dbReference type="NCBI Taxonomy" id="2705254"/>
    <lineage>
        <taxon>Bacteria</taxon>
        <taxon>Bacillati</taxon>
        <taxon>Actinomycetota</taxon>
        <taxon>Actinomycetes</taxon>
        <taxon>Catenulisporales</taxon>
        <taxon>Catenulisporaceae</taxon>
        <taxon>Catenulispora</taxon>
    </lineage>
</organism>
<evidence type="ECO:0000313" key="2">
    <source>
        <dbReference type="EMBL" id="MBS2545396.1"/>
    </source>
</evidence>
<dbReference type="InterPro" id="IPR025855">
    <property type="entry name" value="Replic_Relax"/>
</dbReference>
<name>A0ABS5KJ90_9ACTN</name>
<dbReference type="EMBL" id="JAAFYZ010000002">
    <property type="protein sequence ID" value="MBS2545396.1"/>
    <property type="molecule type" value="Genomic_DNA"/>
</dbReference>
<keyword evidence="3" id="KW-1185">Reference proteome</keyword>
<feature type="region of interest" description="Disordered" evidence="1">
    <location>
        <begin position="207"/>
        <end position="226"/>
    </location>
</feature>
<dbReference type="Pfam" id="PF13814">
    <property type="entry name" value="Replic_Relax"/>
    <property type="match status" value="1"/>
</dbReference>
<reference evidence="2 3" key="1">
    <citation type="submission" date="2020-02" db="EMBL/GenBank/DDBJ databases">
        <title>Acidophilic actinobacteria isolated from forest soil.</title>
        <authorList>
            <person name="Golinska P."/>
        </authorList>
    </citation>
    <scope>NUCLEOTIDE SEQUENCE [LARGE SCALE GENOMIC DNA]</scope>
    <source>
        <strain evidence="2 3">NL8</strain>
    </source>
</reference>
<evidence type="ECO:0000313" key="3">
    <source>
        <dbReference type="Proteomes" id="UP000730482"/>
    </source>
</evidence>
<evidence type="ECO:0000256" key="1">
    <source>
        <dbReference type="SAM" id="MobiDB-lite"/>
    </source>
</evidence>
<accession>A0ABS5KJ90</accession>
<sequence>MAEHRMLTSKQIARILFPRERTARERIAAMRSFDLIETFRPPCSSGTSPLHCTLTAKALRLVVGDDESAASRHRVARAGTLGAVAMALRADLAHLRGTNEVFSQLVGHARKNPGCELEAWRSEWSCARLFGGQVRPDGFGRWRDGEAWCDFFLEYDTGTETQERLLAKLVGYADLAFAADVTCPVLFWLPSVVREENLQRHLADRRSEVPVATAHGDPTKTDPAGPIWLLAGADKERLPLAALGAASVRERGGRQHAHAF</sequence>